<accession>A0A0F9K5P6</accession>
<protein>
    <submittedName>
        <fullName evidence="1">Uncharacterized protein</fullName>
    </submittedName>
</protein>
<reference evidence="1" key="1">
    <citation type="journal article" date="2015" name="Nature">
        <title>Complex archaea that bridge the gap between prokaryotes and eukaryotes.</title>
        <authorList>
            <person name="Spang A."/>
            <person name="Saw J.H."/>
            <person name="Jorgensen S.L."/>
            <person name="Zaremba-Niedzwiedzka K."/>
            <person name="Martijn J."/>
            <person name="Lind A.E."/>
            <person name="van Eijk R."/>
            <person name="Schleper C."/>
            <person name="Guy L."/>
            <person name="Ettema T.J."/>
        </authorList>
    </citation>
    <scope>NUCLEOTIDE SEQUENCE</scope>
</reference>
<organism evidence="1">
    <name type="scientific">marine sediment metagenome</name>
    <dbReference type="NCBI Taxonomy" id="412755"/>
    <lineage>
        <taxon>unclassified sequences</taxon>
        <taxon>metagenomes</taxon>
        <taxon>ecological metagenomes</taxon>
    </lineage>
</organism>
<sequence>MADTTALRYAVHPVDRIFMEVSVHYCRGREYMPPVIIDVRKHALRKRIYDLNQRMAGRPAPTEGETDG</sequence>
<gene>
    <name evidence="1" type="ORF">LCGC14_1370320</name>
</gene>
<name>A0A0F9K5P6_9ZZZZ</name>
<evidence type="ECO:0000313" key="1">
    <source>
        <dbReference type="EMBL" id="KKM77414.1"/>
    </source>
</evidence>
<dbReference type="AlphaFoldDB" id="A0A0F9K5P6"/>
<comment type="caution">
    <text evidence="1">The sequence shown here is derived from an EMBL/GenBank/DDBJ whole genome shotgun (WGS) entry which is preliminary data.</text>
</comment>
<dbReference type="EMBL" id="LAZR01008645">
    <property type="protein sequence ID" value="KKM77414.1"/>
    <property type="molecule type" value="Genomic_DNA"/>
</dbReference>
<proteinExistence type="predicted"/>